<gene>
    <name evidence="3" type="ORF">HNR44_002487</name>
</gene>
<feature type="coiled-coil region" evidence="1">
    <location>
        <begin position="131"/>
        <end position="162"/>
    </location>
</feature>
<organism evidence="3 4">
    <name type="scientific">Geomicrobium halophilum</name>
    <dbReference type="NCBI Taxonomy" id="549000"/>
    <lineage>
        <taxon>Bacteria</taxon>
        <taxon>Bacillati</taxon>
        <taxon>Bacillota</taxon>
        <taxon>Bacilli</taxon>
        <taxon>Bacillales</taxon>
        <taxon>Geomicrobium</taxon>
    </lineage>
</organism>
<evidence type="ECO:0000256" key="2">
    <source>
        <dbReference type="SAM" id="SignalP"/>
    </source>
</evidence>
<proteinExistence type="predicted"/>
<dbReference type="Proteomes" id="UP000568839">
    <property type="component" value="Unassembled WGS sequence"/>
</dbReference>
<accession>A0A841PRR8</accession>
<feature type="signal peptide" evidence="2">
    <location>
        <begin position="1"/>
        <end position="19"/>
    </location>
</feature>
<keyword evidence="1" id="KW-0175">Coiled coil</keyword>
<evidence type="ECO:0000313" key="4">
    <source>
        <dbReference type="Proteomes" id="UP000568839"/>
    </source>
</evidence>
<feature type="chain" id="PRO_5039453903" evidence="2">
    <location>
        <begin position="20"/>
        <end position="168"/>
    </location>
</feature>
<evidence type="ECO:0000313" key="3">
    <source>
        <dbReference type="EMBL" id="MBB6450504.1"/>
    </source>
</evidence>
<dbReference type="EMBL" id="JACHHJ010000003">
    <property type="protein sequence ID" value="MBB6450504.1"/>
    <property type="molecule type" value="Genomic_DNA"/>
</dbReference>
<name>A0A841PRR8_9BACL</name>
<dbReference type="PROSITE" id="PS51257">
    <property type="entry name" value="PROKAR_LIPOPROTEIN"/>
    <property type="match status" value="1"/>
</dbReference>
<comment type="caution">
    <text evidence="3">The sequence shown here is derived from an EMBL/GenBank/DDBJ whole genome shotgun (WGS) entry which is preliminary data.</text>
</comment>
<keyword evidence="4" id="KW-1185">Reference proteome</keyword>
<protein>
    <submittedName>
        <fullName evidence="3">Vacuolar-type H+-ATPase subunit I/STV1</fullName>
    </submittedName>
</protein>
<keyword evidence="2" id="KW-0732">Signal</keyword>
<dbReference type="AlphaFoldDB" id="A0A841PRR8"/>
<reference evidence="3 4" key="1">
    <citation type="submission" date="2020-08" db="EMBL/GenBank/DDBJ databases">
        <title>Genomic Encyclopedia of Type Strains, Phase IV (KMG-IV): sequencing the most valuable type-strain genomes for metagenomic binning, comparative biology and taxonomic classification.</title>
        <authorList>
            <person name="Goeker M."/>
        </authorList>
    </citation>
    <scope>NUCLEOTIDE SEQUENCE [LARGE SCALE GENOMIC DNA]</scope>
    <source>
        <strain evidence="3 4">DSM 21769</strain>
    </source>
</reference>
<dbReference type="RefSeq" id="WP_184404560.1">
    <property type="nucleotide sequence ID" value="NZ_JACHHJ010000003.1"/>
</dbReference>
<evidence type="ECO:0000256" key="1">
    <source>
        <dbReference type="SAM" id="Coils"/>
    </source>
</evidence>
<sequence>MNHLLKGVAAITFSLLVLAGCGSEDEDFLNYLNGPYDEFLDMEEELDSLYDEYDAALADNDEEEAFVIVKEDLIPQLELMVEHVESVSVEDEEVQDLHDILVEETRLNLESMLTEEEAFEAVSEENDGEQSEQLLEERDELLNEVDAKRDEFINQMEVLMEEHDITYQ</sequence>